<dbReference type="EMBL" id="CP024047">
    <property type="protein sequence ID" value="AXR78519.1"/>
    <property type="molecule type" value="Genomic_DNA"/>
</dbReference>
<dbReference type="KEGG" id="nan:AArc1_2203"/>
<dbReference type="RefSeq" id="WP_117364581.1">
    <property type="nucleotide sequence ID" value="NZ_CP024047.1"/>
</dbReference>
<evidence type="ECO:0000313" key="4">
    <source>
        <dbReference type="Proteomes" id="UP000258707"/>
    </source>
</evidence>
<sequence>MNVLVPVDDSDPARAAFEYAVSNASDTEITALHVIDPYETSVSSWLGGQEFPKKLEEEGSELLAELEAVAADHDVTIETDTVVGKPAQEITTYVENEDIDEVVIGSHGRTGSSRVLLGSVAETVVRRAPVPVTVVR</sequence>
<dbReference type="GeneID" id="37638988"/>
<dbReference type="Gene3D" id="3.40.50.620">
    <property type="entry name" value="HUPs"/>
    <property type="match status" value="1"/>
</dbReference>
<gene>
    <name evidence="3" type="ORF">AArc1_2203</name>
</gene>
<dbReference type="PRINTS" id="PR01438">
    <property type="entry name" value="UNVRSLSTRESS"/>
</dbReference>
<evidence type="ECO:0000256" key="1">
    <source>
        <dbReference type="ARBA" id="ARBA00008791"/>
    </source>
</evidence>
<name>A0A346PG74_9EURY</name>
<dbReference type="PANTHER" id="PTHR46268:SF24">
    <property type="entry name" value="UNIVERSAL STRESS PROTEIN"/>
    <property type="match status" value="1"/>
</dbReference>
<feature type="domain" description="UspA" evidence="2">
    <location>
        <begin position="2"/>
        <end position="136"/>
    </location>
</feature>
<protein>
    <submittedName>
        <fullName evidence="3">Nucleotide-binding protein, UspA family</fullName>
    </submittedName>
</protein>
<dbReference type="InterPro" id="IPR014729">
    <property type="entry name" value="Rossmann-like_a/b/a_fold"/>
</dbReference>
<dbReference type="PANTHER" id="PTHR46268">
    <property type="entry name" value="STRESS RESPONSE PROTEIN NHAX"/>
    <property type="match status" value="1"/>
</dbReference>
<accession>A0A346PG74</accession>
<dbReference type="AlphaFoldDB" id="A0A346PG74"/>
<evidence type="ECO:0000313" key="3">
    <source>
        <dbReference type="EMBL" id="AXR78519.1"/>
    </source>
</evidence>
<dbReference type="InterPro" id="IPR006016">
    <property type="entry name" value="UspA"/>
</dbReference>
<dbReference type="InterPro" id="IPR006015">
    <property type="entry name" value="Universal_stress_UspA"/>
</dbReference>
<comment type="similarity">
    <text evidence="1">Belongs to the universal stress protein A family.</text>
</comment>
<evidence type="ECO:0000259" key="2">
    <source>
        <dbReference type="Pfam" id="PF00582"/>
    </source>
</evidence>
<proteinExistence type="inferred from homology"/>
<dbReference type="Proteomes" id="UP000258707">
    <property type="component" value="Chromosome"/>
</dbReference>
<organism evidence="3 4">
    <name type="scientific">Natrarchaeobaculum sulfurireducens</name>
    <dbReference type="NCBI Taxonomy" id="2044521"/>
    <lineage>
        <taxon>Archaea</taxon>
        <taxon>Methanobacteriati</taxon>
        <taxon>Methanobacteriota</taxon>
        <taxon>Stenosarchaea group</taxon>
        <taxon>Halobacteria</taxon>
        <taxon>Halobacteriales</taxon>
        <taxon>Natrialbaceae</taxon>
        <taxon>Natrarchaeobaculum</taxon>
    </lineage>
</organism>
<dbReference type="SUPFAM" id="SSF52402">
    <property type="entry name" value="Adenine nucleotide alpha hydrolases-like"/>
    <property type="match status" value="1"/>
</dbReference>
<reference evidence="4" key="1">
    <citation type="submission" date="2017-10" db="EMBL/GenBank/DDBJ databases">
        <title>Phenotypic and genomic properties of facultatively anaerobic sulfur-reducing natronoarchaea from hypersaline soda lakes.</title>
        <authorList>
            <person name="Sorokin D.Y."/>
            <person name="Kublanov I.V."/>
            <person name="Roman P."/>
            <person name="Sinninghe Damste J.S."/>
            <person name="Golyshin P.N."/>
            <person name="Rojo D."/>
            <person name="Ciordia S."/>
            <person name="Mena Md.C."/>
            <person name="Ferrer M."/>
            <person name="Messina E."/>
            <person name="Smedile F."/>
            <person name="La Spada G."/>
            <person name="La Cono V."/>
            <person name="Yakimov M.M."/>
        </authorList>
    </citation>
    <scope>NUCLEOTIDE SEQUENCE [LARGE SCALE GENOMIC DNA]</scope>
    <source>
        <strain evidence="4">AArc1</strain>
    </source>
</reference>
<dbReference type="CDD" id="cd00293">
    <property type="entry name" value="USP-like"/>
    <property type="match status" value="1"/>
</dbReference>
<dbReference type="Pfam" id="PF00582">
    <property type="entry name" value="Usp"/>
    <property type="match status" value="1"/>
</dbReference>